<keyword evidence="1" id="KW-1133">Transmembrane helix</keyword>
<proteinExistence type="predicted"/>
<evidence type="ECO:0000313" key="3">
    <source>
        <dbReference type="Proteomes" id="UP000235392"/>
    </source>
</evidence>
<dbReference type="AlphaFoldDB" id="A0A2N5UKE0"/>
<dbReference type="EMBL" id="PGCI01000131">
    <property type="protein sequence ID" value="PLW38240.1"/>
    <property type="molecule type" value="Genomic_DNA"/>
</dbReference>
<gene>
    <name evidence="2" type="ORF">PCASD_19204</name>
</gene>
<organism evidence="2 3">
    <name type="scientific">Puccinia coronata f. sp. avenae</name>
    <dbReference type="NCBI Taxonomy" id="200324"/>
    <lineage>
        <taxon>Eukaryota</taxon>
        <taxon>Fungi</taxon>
        <taxon>Dikarya</taxon>
        <taxon>Basidiomycota</taxon>
        <taxon>Pucciniomycotina</taxon>
        <taxon>Pucciniomycetes</taxon>
        <taxon>Pucciniales</taxon>
        <taxon>Pucciniaceae</taxon>
        <taxon>Puccinia</taxon>
    </lineage>
</organism>
<keyword evidence="1" id="KW-0812">Transmembrane</keyword>
<sequence>MSGVPAVIQPVSALLAALTTPIHPVLFPVPLLPLLHAFRISIVYRHLNTQAGGNTSVAADLAGFLLMAWGGSIVSHMLLSLPIPQLLTFTPIMVYAGTHMCVRVLEWMPSVATMDSVFPVVDGLLRTSAIAAGVDACRQHPTAAVSQSLSIQLFVGAVASSGGTIAAQTLSVWEPVWRLSRPLFLQQDSILASTDVWSGSLIAALYGYLTASHPLYLTLYPQSASTKSSSPLLSSLDAKAAASLLLTSIYCWRVYNVHYSSRKSIKSIRDTTSEKFKSKNE</sequence>
<feature type="transmembrane region" description="Helical" evidence="1">
    <location>
        <begin position="12"/>
        <end position="36"/>
    </location>
</feature>
<comment type="caution">
    <text evidence="2">The sequence shown here is derived from an EMBL/GenBank/DDBJ whole genome shotgun (WGS) entry which is preliminary data.</text>
</comment>
<evidence type="ECO:0000256" key="1">
    <source>
        <dbReference type="SAM" id="Phobius"/>
    </source>
</evidence>
<feature type="transmembrane region" description="Helical" evidence="1">
    <location>
        <begin position="57"/>
        <end position="79"/>
    </location>
</feature>
<keyword evidence="1" id="KW-0472">Membrane</keyword>
<name>A0A2N5UKE0_9BASI</name>
<reference evidence="2 3" key="1">
    <citation type="submission" date="2017-11" db="EMBL/GenBank/DDBJ databases">
        <title>De novo assembly and phasing of dikaryotic genomes from two isolates of Puccinia coronata f. sp. avenae, the causal agent of oat crown rust.</title>
        <authorList>
            <person name="Miller M.E."/>
            <person name="Zhang Y."/>
            <person name="Omidvar V."/>
            <person name="Sperschneider J."/>
            <person name="Schwessinger B."/>
            <person name="Raley C."/>
            <person name="Palmer J.M."/>
            <person name="Garnica D."/>
            <person name="Upadhyaya N."/>
            <person name="Rathjen J."/>
            <person name="Taylor J.M."/>
            <person name="Park R.F."/>
            <person name="Dodds P.N."/>
            <person name="Hirsch C.D."/>
            <person name="Kianian S.F."/>
            <person name="Figueroa M."/>
        </authorList>
    </citation>
    <scope>NUCLEOTIDE SEQUENCE [LARGE SCALE GENOMIC DNA]</scope>
    <source>
        <strain evidence="2">12SD80</strain>
    </source>
</reference>
<protein>
    <submittedName>
        <fullName evidence="2">Uncharacterized protein</fullName>
    </submittedName>
</protein>
<evidence type="ECO:0000313" key="2">
    <source>
        <dbReference type="EMBL" id="PLW38240.1"/>
    </source>
</evidence>
<dbReference type="Proteomes" id="UP000235392">
    <property type="component" value="Unassembled WGS sequence"/>
</dbReference>
<accession>A0A2N5UKE0</accession>